<name>A0A7R9IUX8_TIMCA</name>
<organism evidence="5">
    <name type="scientific">Timema californicum</name>
    <name type="common">California timema</name>
    <name type="synonym">Walking stick</name>
    <dbReference type="NCBI Taxonomy" id="61474"/>
    <lineage>
        <taxon>Eukaryota</taxon>
        <taxon>Metazoa</taxon>
        <taxon>Ecdysozoa</taxon>
        <taxon>Arthropoda</taxon>
        <taxon>Hexapoda</taxon>
        <taxon>Insecta</taxon>
        <taxon>Pterygota</taxon>
        <taxon>Neoptera</taxon>
        <taxon>Polyneoptera</taxon>
        <taxon>Phasmatodea</taxon>
        <taxon>Timematodea</taxon>
        <taxon>Timematoidea</taxon>
        <taxon>Timematidae</taxon>
        <taxon>Timema</taxon>
    </lineage>
</organism>
<reference evidence="5" key="1">
    <citation type="submission" date="2020-11" db="EMBL/GenBank/DDBJ databases">
        <authorList>
            <person name="Tran Van P."/>
        </authorList>
    </citation>
    <scope>NUCLEOTIDE SEQUENCE</scope>
</reference>
<proteinExistence type="predicted"/>
<sequence length="881" mass="97351">MGKNHQTEIRTSISPSSAVELNTTSALANYATEAGCYGTTCVGELERFSSEALGMVDSDTSSVDTIAFKTIALSFRQRPQFQITEHPLEIEMTQGWFIPVCIVCIASAQYVSCHTFVSVASKRRLRRPNSCLQTHQRRFSGPSPPIMANKEHSRASLRPDPPGLSSGASRDLPAGTMSRQSAQVRTLFVSGLPMDAKPRELYLLFRAYEASNVVQIPRDRGLSHGPQHRSPTPYPLDYQIYLPTKIAGDRALFLSEAEKALSLPPVSMATMLPSKGYEGSLLKVTSKNGKTASPVGFVTFNTRAGAEAAKQDLQGVRFDPDMPQTIRLEFAKSNTKVSKPKQQAANAATTHPTLMHPLTGLGPGRQASSPLFPLLYQFIVGPGRQASSPLFPLLYQFIVGSGRQAASPLFPLLYQFIVGSGRPASSPLFPLLYQFIVGPGRQASSPLFPLLYQFIVGSGRQASSPLFPLLYQFIVGSGRQASSPLFPLLYQFIVGSGRQASSPLFPLLYQFIVGSGRQASSPLFPLLYQFIVGSGRQASSPLFPLLYQFIVGSGRQASSPLFPLLYQFIVGSGRQASSPLFPLLYQFIVGSGRQASSPLFPLLYQFIVGSGRQASSPLFPLLYQFIVGSGRQASSPLFPLLYQFIVGSGRQASSPLFPLLYQFIVGSGRQASSPLFPLLYQFIVRPGRQASSPLFPLLYRFIVRPGRQASSPLFSLLYRFIVRPGRQASSPLFPLLYQFIVSPRRQASSPLFLLLYQFIKCHSTDRIKKYDYLRNALFCVLVPRHNYHWMETLFSGRQYPCSAAAMNETFYTRERSGVVSVLRSEGRAGVQIKLKLQSLYFLGLEERTNYQRVEAFSGIFGWERLTTRKQEDVIAVSQENS</sequence>
<dbReference type="GO" id="GO:0003723">
    <property type="term" value="F:RNA binding"/>
    <property type="evidence" value="ECO:0007669"/>
    <property type="project" value="UniProtKB-UniRule"/>
</dbReference>
<dbReference type="InterPro" id="IPR035979">
    <property type="entry name" value="RBD_domain_sf"/>
</dbReference>
<dbReference type="PROSITE" id="PS50102">
    <property type="entry name" value="RRM"/>
    <property type="match status" value="1"/>
</dbReference>
<dbReference type="SUPFAM" id="SSF54928">
    <property type="entry name" value="RNA-binding domain, RBD"/>
    <property type="match status" value="1"/>
</dbReference>
<protein>
    <submittedName>
        <fullName evidence="5">(California timema) hypothetical protein</fullName>
    </submittedName>
</protein>
<dbReference type="InterPro" id="IPR012677">
    <property type="entry name" value="Nucleotide-bd_a/b_plait_sf"/>
</dbReference>
<feature type="region of interest" description="Disordered" evidence="3">
    <location>
        <begin position="128"/>
        <end position="179"/>
    </location>
</feature>
<evidence type="ECO:0000259" key="4">
    <source>
        <dbReference type="PROSITE" id="PS50102"/>
    </source>
</evidence>
<gene>
    <name evidence="5" type="ORF">TCMB3V08_LOCUS3</name>
</gene>
<accession>A0A7R9IUX8</accession>
<dbReference type="Gene3D" id="3.30.70.330">
    <property type="match status" value="1"/>
</dbReference>
<dbReference type="PANTHER" id="PTHR10501">
    <property type="entry name" value="U1 SMALL NUCLEAR RIBONUCLEOPROTEIN A/U2 SMALL NUCLEAR RIBONUCLEOPROTEIN B"/>
    <property type="match status" value="1"/>
</dbReference>
<dbReference type="EMBL" id="OE179077">
    <property type="protein sequence ID" value="CAD7567201.1"/>
    <property type="molecule type" value="Genomic_DNA"/>
</dbReference>
<feature type="domain" description="RRM" evidence="4">
    <location>
        <begin position="185"/>
        <end position="333"/>
    </location>
</feature>
<evidence type="ECO:0000256" key="2">
    <source>
        <dbReference type="PROSITE-ProRule" id="PRU00176"/>
    </source>
</evidence>
<evidence type="ECO:0000256" key="3">
    <source>
        <dbReference type="SAM" id="MobiDB-lite"/>
    </source>
</evidence>
<dbReference type="AlphaFoldDB" id="A0A7R9IUX8"/>
<dbReference type="InterPro" id="IPR000504">
    <property type="entry name" value="RRM_dom"/>
</dbReference>
<keyword evidence="1 2" id="KW-0694">RNA-binding</keyword>
<evidence type="ECO:0000256" key="1">
    <source>
        <dbReference type="ARBA" id="ARBA00022884"/>
    </source>
</evidence>
<evidence type="ECO:0000313" key="5">
    <source>
        <dbReference type="EMBL" id="CAD7567201.1"/>
    </source>
</evidence>